<accession>G0UBU8</accession>
<dbReference type="VEuPathDB" id="TriTrypDB:TvY486_1107800"/>
<dbReference type="PANTHER" id="PTHR43092">
    <property type="entry name" value="L-CYSTEINE DESULFHYDRASE"/>
    <property type="match status" value="1"/>
</dbReference>
<evidence type="ECO:0000313" key="2">
    <source>
        <dbReference type="EMBL" id="CCC53296.1"/>
    </source>
</evidence>
<reference evidence="2" key="1">
    <citation type="journal article" date="2012" name="Proc. Natl. Acad. Sci. U.S.A.">
        <title>Antigenic diversity is generated by distinct evolutionary mechanisms in African trypanosome species.</title>
        <authorList>
            <person name="Jackson A.P."/>
            <person name="Berry A."/>
            <person name="Aslett M."/>
            <person name="Allison H.C."/>
            <person name="Burton P."/>
            <person name="Vavrova-Anderson J."/>
            <person name="Brown R."/>
            <person name="Browne H."/>
            <person name="Corton N."/>
            <person name="Hauser H."/>
            <person name="Gamble J."/>
            <person name="Gilderthorp R."/>
            <person name="Marcello L."/>
            <person name="McQuillan J."/>
            <person name="Otto T.D."/>
            <person name="Quail M.A."/>
            <person name="Sanders M.J."/>
            <person name="van Tonder A."/>
            <person name="Ginger M.L."/>
            <person name="Field M.C."/>
            <person name="Barry J.D."/>
            <person name="Hertz-Fowler C."/>
            <person name="Berriman M."/>
        </authorList>
    </citation>
    <scope>NUCLEOTIDE SEQUENCE</scope>
    <source>
        <strain evidence="2">Y486</strain>
    </source>
</reference>
<dbReference type="InterPro" id="IPR015424">
    <property type="entry name" value="PyrdxlP-dep_Trfase"/>
</dbReference>
<gene>
    <name evidence="2" type="ORF">TVY486_1107800</name>
</gene>
<protein>
    <recommendedName>
        <fullName evidence="3">Aminotransferase class V domain-containing protein</fullName>
    </recommendedName>
</protein>
<proteinExistence type="predicted"/>
<dbReference type="PANTHER" id="PTHR43092:SF2">
    <property type="entry name" value="HERCYNYLCYSTEINE SULFOXIDE LYASE"/>
    <property type="match status" value="1"/>
</dbReference>
<evidence type="ECO:0000256" key="1">
    <source>
        <dbReference type="ARBA" id="ARBA00022898"/>
    </source>
</evidence>
<dbReference type="InterPro" id="IPR015421">
    <property type="entry name" value="PyrdxlP-dep_Trfase_major"/>
</dbReference>
<dbReference type="EMBL" id="HE573027">
    <property type="protein sequence ID" value="CCC53296.1"/>
    <property type="molecule type" value="Genomic_DNA"/>
</dbReference>
<organism evidence="2">
    <name type="scientific">Trypanosoma vivax (strain Y486)</name>
    <dbReference type="NCBI Taxonomy" id="1055687"/>
    <lineage>
        <taxon>Eukaryota</taxon>
        <taxon>Discoba</taxon>
        <taxon>Euglenozoa</taxon>
        <taxon>Kinetoplastea</taxon>
        <taxon>Metakinetoplastina</taxon>
        <taxon>Trypanosomatida</taxon>
        <taxon>Trypanosomatidae</taxon>
        <taxon>Trypanosoma</taxon>
        <taxon>Duttonella</taxon>
    </lineage>
</organism>
<name>G0UBU8_TRYVY</name>
<dbReference type="Gene3D" id="3.40.640.10">
    <property type="entry name" value="Type I PLP-dependent aspartate aminotransferase-like (Major domain)"/>
    <property type="match status" value="1"/>
</dbReference>
<evidence type="ECO:0008006" key="3">
    <source>
        <dbReference type="Google" id="ProtNLM"/>
    </source>
</evidence>
<dbReference type="SUPFAM" id="SSF53383">
    <property type="entry name" value="PLP-dependent transferases"/>
    <property type="match status" value="1"/>
</dbReference>
<dbReference type="AlphaFoldDB" id="G0UBU8"/>
<keyword evidence="1" id="KW-0663">Pyridoxal phosphate</keyword>
<sequence length="529" mass="57745">MAAPSGGTDCEATCAADPLLDDPCAWTVDHMVPRLREWLCALEGVVIERAATEYEGFGSFHSENVEDAIALSEAEYRPPRVPSFAGRVLGLSELREVDDARGDAERVGAIVLRRAPRCSFGAAFCEQHFTLTPDFVFVNHGAFGGALRGALDMKHRFERLMESQVVEFVDRVLLPLVVYSVRRLAGFVHASPRQVVLVANATLALNAAMCVVAKDDVVAYFDSEYLSVYKMLYFRCRDVGASLHEVPLLRHLRDPGVMGDDAALVRALCPGLPDGCTVVVFDHITSGSALCLPAFTHLIPALRGRGVAKIIVDGAHAPLQVALDFNGLRHDALPTVYIGNLHKWCCLPKSAGFMWVHEDWVGSIHPTVLSHGAGDGLLSEFIWDGARDYSSYLCVPAVLDFWCAQGLERVRAYCAGLLRRAVAMLSCRFGTAPVARHAPFMALVELPEALQGPSVTARFLQDVLHDVYKVEVPVKCVEGRLYVRVSAFVYNEPSDYVYLCEAVLGLAQRLGHTPMRACDVAADSEAAVC</sequence>